<dbReference type="Pfam" id="PF25800">
    <property type="entry name" value="FimV_N"/>
    <property type="match status" value="1"/>
</dbReference>
<evidence type="ECO:0000313" key="4">
    <source>
        <dbReference type="EMBL" id="KXS32457.1"/>
    </source>
</evidence>
<evidence type="ECO:0000259" key="3">
    <source>
        <dbReference type="Pfam" id="PF25800"/>
    </source>
</evidence>
<feature type="region of interest" description="Disordered" evidence="1">
    <location>
        <begin position="381"/>
        <end position="401"/>
    </location>
</feature>
<keyword evidence="2" id="KW-0732">Signal</keyword>
<dbReference type="NCBIfam" id="TIGR03504">
    <property type="entry name" value="FimV_Cterm"/>
    <property type="match status" value="1"/>
</dbReference>
<name>A0A139BU13_9PROT</name>
<organism evidence="4 5">
    <name type="scientific">Candidatus Gallionella acididurans</name>
    <dbReference type="NCBI Taxonomy" id="1796491"/>
    <lineage>
        <taxon>Bacteria</taxon>
        <taxon>Pseudomonadati</taxon>
        <taxon>Pseudomonadota</taxon>
        <taxon>Betaproteobacteria</taxon>
        <taxon>Nitrosomonadales</taxon>
        <taxon>Gallionellaceae</taxon>
        <taxon>Gallionella</taxon>
    </lineage>
</organism>
<dbReference type="InterPro" id="IPR038440">
    <property type="entry name" value="FimV_C_sf"/>
</dbReference>
<dbReference type="CDD" id="cd00118">
    <property type="entry name" value="LysM"/>
    <property type="match status" value="1"/>
</dbReference>
<dbReference type="InterPro" id="IPR020012">
    <property type="entry name" value="LysM_FimV"/>
</dbReference>
<dbReference type="EMBL" id="LSLI01000029">
    <property type="protein sequence ID" value="KXS32457.1"/>
    <property type="molecule type" value="Genomic_DNA"/>
</dbReference>
<dbReference type="Proteomes" id="UP000070578">
    <property type="component" value="Unassembled WGS sequence"/>
</dbReference>
<feature type="region of interest" description="Disordered" evidence="1">
    <location>
        <begin position="442"/>
        <end position="471"/>
    </location>
</feature>
<feature type="chain" id="PRO_5007483977" evidence="2">
    <location>
        <begin position="24"/>
        <end position="870"/>
    </location>
</feature>
<feature type="region of interest" description="Disordered" evidence="1">
    <location>
        <begin position="506"/>
        <end position="549"/>
    </location>
</feature>
<dbReference type="InterPro" id="IPR036779">
    <property type="entry name" value="LysM_dom_sf"/>
</dbReference>
<evidence type="ECO:0000313" key="5">
    <source>
        <dbReference type="Proteomes" id="UP000070578"/>
    </source>
</evidence>
<evidence type="ECO:0000256" key="1">
    <source>
        <dbReference type="SAM" id="MobiDB-lite"/>
    </source>
</evidence>
<reference evidence="4 5" key="2">
    <citation type="submission" date="2016-03" db="EMBL/GenBank/DDBJ databases">
        <title>New uncultured bacterium of the family Gallionellaceae from acid mine drainage: description and reconstruction of genome based on metagenomic analysis of microbial community.</title>
        <authorList>
            <person name="Kadnikov V."/>
            <person name="Ivasenko D."/>
            <person name="Beletsky A."/>
            <person name="Mardanov A."/>
            <person name="Danilova E."/>
            <person name="Pimenov N."/>
            <person name="Karnachuk O."/>
            <person name="Ravin N."/>
        </authorList>
    </citation>
    <scope>NUCLEOTIDE SEQUENCE [LARGE SCALE GENOMIC DNA]</scope>
    <source>
        <strain evidence="4">ShG14-8</strain>
    </source>
</reference>
<dbReference type="Gene3D" id="1.20.58.2200">
    <property type="match status" value="1"/>
</dbReference>
<evidence type="ECO:0000256" key="2">
    <source>
        <dbReference type="SAM" id="SignalP"/>
    </source>
</evidence>
<sequence length="870" mass="91777">MQKSLLKLLWAIAGLALSASIHAVGMGGINVASALGQPLKAEIDLMAVSKTEKDSLVARLASTDSYKTAGLDYPYGNKFKFEIQSRASGEFYIKVSSAQPINDPFVSLLVELSWSAGKLSREYTFLLDPVDYVPVQPAQATVQPVSPTIQPAEPVQTFAASAVPEVQVTNTVNPVEPVAPLTAVVPAGESAVPAVPAAASAVPAVTNEAAAAAKVGEQTTPVEVEPAEQQAASAVAAVPEQKEPVDVHRGDTLYKIAARYKLADMNLERMLVALYRVNADQFDGRNMNRIRAGKILHLPSQEEYDKVTLHEAVKEIQAQAADWNAYRQKLASAATIGVQSQPSQQVATGKISSSVLDNAPVAKESAKEVLKLSRGEAPGDLAATGAGGAMSAQDKKNAAQEDAIAKAKTEKEGQERAALLEKNLQDMKRLAQLKNEAAALAQPHSAVAPAPVKSAEANAAKPKPKEPVPEPSLLDQIMSEPLYLAGGGAALLAVGLLGIMLSRRKKKQQDEVGGVEEAAEDVGSTTGRMSQPVVPSPDTGDFTRSSVPQPAAEALQSESVDPISEADLFLNFGRDAQAEEILKEALQNTPNNHQIHLKLLGIYANRKDASSFSALASKLKESGDDVAWQQAVEMGRKLEPDSALYGGFKSMEDTGSATVQVMAFKAKSEPAVPEKSTALDFDFDAKSPATQSISSAEQDFLSGGDQTVMLAAGQGMDFDITSTNPAIPAAVESATLSDTDGLVFDVTGSHSFAPAARQEEDTIVDDGGMEFTLDFPTDDVIEKPAAPAMSAGIGLAGISLNFDDVVATPDEPAAAGKDDQWQEVSTKLDLAKAYQEMGDNDGAREILEEVMREGDAAQREVAQALFDQLG</sequence>
<gene>
    <name evidence="4" type="ORF">AWT59_1437</name>
</gene>
<comment type="caution">
    <text evidence="4">The sequence shown here is derived from an EMBL/GenBank/DDBJ whole genome shotgun (WGS) entry which is preliminary data.</text>
</comment>
<protein>
    <submittedName>
        <fullName evidence="4">FimV N-terminal domain protein</fullName>
    </submittedName>
</protein>
<accession>A0A139BU13</accession>
<dbReference type="Gene3D" id="3.10.350.10">
    <property type="entry name" value="LysM domain"/>
    <property type="match status" value="1"/>
</dbReference>
<dbReference type="InterPro" id="IPR020011">
    <property type="entry name" value="FimV_C"/>
</dbReference>
<feature type="domain" description="FimV N-terminal" evidence="3">
    <location>
        <begin position="24"/>
        <end position="129"/>
    </location>
</feature>
<dbReference type="NCBIfam" id="TIGR03505">
    <property type="entry name" value="FimV_core"/>
    <property type="match status" value="1"/>
</dbReference>
<dbReference type="InterPro" id="IPR018392">
    <property type="entry name" value="LysM"/>
</dbReference>
<dbReference type="AlphaFoldDB" id="A0A139BU13"/>
<proteinExistence type="predicted"/>
<reference evidence="4 5" key="1">
    <citation type="submission" date="2016-02" db="EMBL/GenBank/DDBJ databases">
        <authorList>
            <person name="Wen L."/>
            <person name="He K."/>
            <person name="Yang H."/>
        </authorList>
    </citation>
    <scope>NUCLEOTIDE SEQUENCE [LARGE SCALE GENOMIC DNA]</scope>
    <source>
        <strain evidence="4">ShG14-8</strain>
    </source>
</reference>
<dbReference type="InterPro" id="IPR011990">
    <property type="entry name" value="TPR-like_helical_dom_sf"/>
</dbReference>
<dbReference type="InterPro" id="IPR057840">
    <property type="entry name" value="FimV_N"/>
</dbReference>
<dbReference type="Gene3D" id="1.25.40.10">
    <property type="entry name" value="Tetratricopeptide repeat domain"/>
    <property type="match status" value="1"/>
</dbReference>
<feature type="signal peptide" evidence="2">
    <location>
        <begin position="1"/>
        <end position="23"/>
    </location>
</feature>